<feature type="region of interest" description="Disordered" evidence="1">
    <location>
        <begin position="104"/>
        <end position="125"/>
    </location>
</feature>
<accession>A0ABT5J541</accession>
<dbReference type="RefSeq" id="WP_272775600.1">
    <property type="nucleotide sequence ID" value="NZ_JAQQLI010000003.1"/>
</dbReference>
<evidence type="ECO:0000256" key="1">
    <source>
        <dbReference type="SAM" id="MobiDB-lite"/>
    </source>
</evidence>
<dbReference type="Pfam" id="PF10109">
    <property type="entry name" value="Phage_TAC_7"/>
    <property type="match status" value="1"/>
</dbReference>
<comment type="caution">
    <text evidence="2">The sequence shown here is derived from an EMBL/GenBank/DDBJ whole genome shotgun (WGS) entry which is preliminary data.</text>
</comment>
<reference evidence="2" key="1">
    <citation type="journal article" date="2023" name="Microbiol Resour">
        <title>Genome Sequences of Rhodoplanes serenus and Two Thermotolerant Strains, Rhodoplanes tepidamans and 'Rhodoplanes cryptolactis,' Further Refine the Genus.</title>
        <authorList>
            <person name="Rayyan A.A."/>
            <person name="Kyndt J.A."/>
        </authorList>
    </citation>
    <scope>NUCLEOTIDE SEQUENCE</scope>
    <source>
        <strain evidence="2">DSM 9987</strain>
    </source>
</reference>
<evidence type="ECO:0000313" key="2">
    <source>
        <dbReference type="EMBL" id="MDC7784754.1"/>
    </source>
</evidence>
<keyword evidence="3" id="KW-1185">Reference proteome</keyword>
<evidence type="ECO:0000313" key="3">
    <source>
        <dbReference type="Proteomes" id="UP001165652"/>
    </source>
</evidence>
<protein>
    <submittedName>
        <fullName evidence="2">Phage tail assembly protein</fullName>
    </submittedName>
</protein>
<dbReference type="Proteomes" id="UP001165652">
    <property type="component" value="Unassembled WGS sequence"/>
</dbReference>
<name>A0ABT5J541_RHOTP</name>
<gene>
    <name evidence="2" type="ORF">PQJ73_03580</name>
</gene>
<sequence length="125" mass="13745">MTTNTEPAPAAGTDDAPRFVGGKPRARVITLEYPIEYRGKLWEQITVRRMTAKELQDFVDQASKDGETPKLPMFDAPIEVMDFLDPDDQATVSEAVQDFLPRALRQAEEPHPASIGGMSPSSPTS</sequence>
<proteinExistence type="predicted"/>
<reference evidence="2" key="2">
    <citation type="submission" date="2023-02" db="EMBL/GenBank/DDBJ databases">
        <authorList>
            <person name="Rayyan A."/>
            <person name="Meyer T."/>
            <person name="Kyndt J.A."/>
        </authorList>
    </citation>
    <scope>NUCLEOTIDE SEQUENCE</scope>
    <source>
        <strain evidence="2">DSM 9987</strain>
    </source>
</reference>
<organism evidence="2 3">
    <name type="scientific">Rhodoplanes tepidamans</name>
    <name type="common">Rhodoplanes cryptolactis</name>
    <dbReference type="NCBI Taxonomy" id="200616"/>
    <lineage>
        <taxon>Bacteria</taxon>
        <taxon>Pseudomonadati</taxon>
        <taxon>Pseudomonadota</taxon>
        <taxon>Alphaproteobacteria</taxon>
        <taxon>Hyphomicrobiales</taxon>
        <taxon>Nitrobacteraceae</taxon>
        <taxon>Rhodoplanes</taxon>
    </lineage>
</organism>
<dbReference type="InterPro" id="IPR019289">
    <property type="entry name" value="Phage_tail_E/E"/>
</dbReference>
<dbReference type="EMBL" id="JAQQLI010000003">
    <property type="protein sequence ID" value="MDC7784754.1"/>
    <property type="molecule type" value="Genomic_DNA"/>
</dbReference>